<keyword evidence="1" id="KW-0472">Membrane</keyword>
<keyword evidence="3" id="KW-1185">Reference proteome</keyword>
<evidence type="ECO:0000313" key="3">
    <source>
        <dbReference type="Proteomes" id="UP000800035"/>
    </source>
</evidence>
<dbReference type="AlphaFoldDB" id="A0A6A5TB55"/>
<reference evidence="2" key="1">
    <citation type="journal article" date="2020" name="Stud. Mycol.">
        <title>101 Dothideomycetes genomes: a test case for predicting lifestyles and emergence of pathogens.</title>
        <authorList>
            <person name="Haridas S."/>
            <person name="Albert R."/>
            <person name="Binder M."/>
            <person name="Bloem J."/>
            <person name="Labutti K."/>
            <person name="Salamov A."/>
            <person name="Andreopoulos B."/>
            <person name="Baker S."/>
            <person name="Barry K."/>
            <person name="Bills G."/>
            <person name="Bluhm B."/>
            <person name="Cannon C."/>
            <person name="Castanera R."/>
            <person name="Culley D."/>
            <person name="Daum C."/>
            <person name="Ezra D."/>
            <person name="Gonzalez J."/>
            <person name="Henrissat B."/>
            <person name="Kuo A."/>
            <person name="Liang C."/>
            <person name="Lipzen A."/>
            <person name="Lutzoni F."/>
            <person name="Magnuson J."/>
            <person name="Mondo S."/>
            <person name="Nolan M."/>
            <person name="Ohm R."/>
            <person name="Pangilinan J."/>
            <person name="Park H.-J."/>
            <person name="Ramirez L."/>
            <person name="Alfaro M."/>
            <person name="Sun H."/>
            <person name="Tritt A."/>
            <person name="Yoshinaga Y."/>
            <person name="Zwiers L.-H."/>
            <person name="Turgeon B."/>
            <person name="Goodwin S."/>
            <person name="Spatafora J."/>
            <person name="Crous P."/>
            <person name="Grigoriev I."/>
        </authorList>
    </citation>
    <scope>NUCLEOTIDE SEQUENCE</scope>
    <source>
        <strain evidence="2">CBS 675.92</strain>
    </source>
</reference>
<gene>
    <name evidence="2" type="ORF">CC80DRAFT_582239</name>
</gene>
<protein>
    <submittedName>
        <fullName evidence="2">Uncharacterized protein</fullName>
    </submittedName>
</protein>
<dbReference type="Proteomes" id="UP000800035">
    <property type="component" value="Unassembled WGS sequence"/>
</dbReference>
<sequence length="99" mass="11478">YLHRLPCLVRYLPYTLHPPRHPLPLKLSLILCLLLLPPLLIALLPLLTLLTLLALLTLYPFSLRYFLVAPYRHRPCLLATLALLHRPLILHPILPPIHR</sequence>
<keyword evidence="1" id="KW-1133">Transmembrane helix</keyword>
<evidence type="ECO:0000256" key="1">
    <source>
        <dbReference type="SAM" id="Phobius"/>
    </source>
</evidence>
<feature type="transmembrane region" description="Helical" evidence="1">
    <location>
        <begin position="27"/>
        <end position="56"/>
    </location>
</feature>
<feature type="non-terminal residue" evidence="2">
    <location>
        <position position="1"/>
    </location>
</feature>
<name>A0A6A5TB55_9PLEO</name>
<proteinExistence type="predicted"/>
<accession>A0A6A5TB55</accession>
<dbReference type="EMBL" id="ML977045">
    <property type="protein sequence ID" value="KAF1948959.1"/>
    <property type="molecule type" value="Genomic_DNA"/>
</dbReference>
<evidence type="ECO:0000313" key="2">
    <source>
        <dbReference type="EMBL" id="KAF1948959.1"/>
    </source>
</evidence>
<organism evidence="2 3">
    <name type="scientific">Byssothecium circinans</name>
    <dbReference type="NCBI Taxonomy" id="147558"/>
    <lineage>
        <taxon>Eukaryota</taxon>
        <taxon>Fungi</taxon>
        <taxon>Dikarya</taxon>
        <taxon>Ascomycota</taxon>
        <taxon>Pezizomycotina</taxon>
        <taxon>Dothideomycetes</taxon>
        <taxon>Pleosporomycetidae</taxon>
        <taxon>Pleosporales</taxon>
        <taxon>Massarineae</taxon>
        <taxon>Massarinaceae</taxon>
        <taxon>Byssothecium</taxon>
    </lineage>
</organism>
<keyword evidence="1" id="KW-0812">Transmembrane</keyword>